<reference evidence="9" key="2">
    <citation type="submission" date="2014-11" db="EMBL/GenBank/DDBJ databases">
        <title>Draft genome sequence of Hydrogenophaga intermedia S1.</title>
        <authorList>
            <person name="Gan H.M."/>
            <person name="Chew T.H."/>
            <person name="Stolz A."/>
        </authorList>
    </citation>
    <scope>NUCLEOTIDE SEQUENCE [LARGE SCALE GENOMIC DNA]</scope>
    <source>
        <strain evidence="9">S1</strain>
    </source>
</reference>
<evidence type="ECO:0000259" key="7">
    <source>
        <dbReference type="PROSITE" id="PS50893"/>
    </source>
</evidence>
<dbReference type="PANTHER" id="PTHR43820:SF8">
    <property type="entry name" value="ABC TRANSPORTER SUBSTRATE-BINDING PROTEIN"/>
    <property type="match status" value="1"/>
</dbReference>
<dbReference type="PANTHER" id="PTHR43820">
    <property type="entry name" value="HIGH-AFFINITY BRANCHED-CHAIN AMINO ACID TRANSPORT ATP-BINDING PROTEIN LIVF"/>
    <property type="match status" value="1"/>
</dbReference>
<comment type="similarity">
    <text evidence="1">Belongs to the ABC transporter superfamily.</text>
</comment>
<evidence type="ECO:0000256" key="5">
    <source>
        <dbReference type="ARBA" id="ARBA00022840"/>
    </source>
</evidence>
<dbReference type="SUPFAM" id="SSF52540">
    <property type="entry name" value="P-loop containing nucleoside triphosphate hydrolases"/>
    <property type="match status" value="1"/>
</dbReference>
<dbReference type="AlphaFoldDB" id="A0A1L1PTE1"/>
<dbReference type="GO" id="GO:0015807">
    <property type="term" value="P:L-amino acid transport"/>
    <property type="evidence" value="ECO:0007669"/>
    <property type="project" value="TreeGrafter"/>
</dbReference>
<evidence type="ECO:0000313" key="8">
    <source>
        <dbReference type="EMBL" id="CDN90197.1"/>
    </source>
</evidence>
<dbReference type="GO" id="GO:0015658">
    <property type="term" value="F:branched-chain amino acid transmembrane transporter activity"/>
    <property type="evidence" value="ECO:0007669"/>
    <property type="project" value="TreeGrafter"/>
</dbReference>
<dbReference type="CDD" id="cd03224">
    <property type="entry name" value="ABC_TM1139_LivF_branched"/>
    <property type="match status" value="1"/>
</dbReference>
<evidence type="ECO:0000256" key="2">
    <source>
        <dbReference type="ARBA" id="ARBA00022448"/>
    </source>
</evidence>
<accession>A0A1L1PTE1</accession>
<keyword evidence="8" id="KW-0378">Hydrolase</keyword>
<dbReference type="SMART" id="SM00382">
    <property type="entry name" value="AAA"/>
    <property type="match status" value="1"/>
</dbReference>
<dbReference type="EC" id="3.6.1.15" evidence="8"/>
<dbReference type="Proteomes" id="UP000028878">
    <property type="component" value="Unassembled WGS sequence"/>
</dbReference>
<protein>
    <submittedName>
        <fullName evidence="8">ABC transporter-like protein</fullName>
        <ecNumber evidence="8">3.6.1.15</ecNumber>
    </submittedName>
</protein>
<keyword evidence="4" id="KW-0547">Nucleotide-binding</keyword>
<keyword evidence="5" id="KW-0067">ATP-binding</keyword>
<evidence type="ECO:0000313" key="9">
    <source>
        <dbReference type="Proteomes" id="UP000028878"/>
    </source>
</evidence>
<gene>
    <name evidence="8" type="ORF">BN948_04639</name>
</gene>
<dbReference type="Gene3D" id="3.40.50.300">
    <property type="entry name" value="P-loop containing nucleotide triphosphate hydrolases"/>
    <property type="match status" value="1"/>
</dbReference>
<keyword evidence="6" id="KW-0029">Amino-acid transport</keyword>
<keyword evidence="3" id="KW-1003">Cell membrane</keyword>
<dbReference type="InterPro" id="IPR017871">
    <property type="entry name" value="ABC_transporter-like_CS"/>
</dbReference>
<evidence type="ECO:0000256" key="1">
    <source>
        <dbReference type="ARBA" id="ARBA00005417"/>
    </source>
</evidence>
<sequence length="285" mass="30784">MREGGTVTFMTPTIATSAAPPPALAIHNIQVVYGGAIEAVRDVSLEVRPGQIVALLGSNGAGKSTVLKAVSGVLDAEDGVIEKGSILLNGRAVEKDPAPAIVRQGMVQVPEGRRLFQTLTVDENLITGAHLQSAAKLAQARDFVFSLFPRLAEMRQTTAGYLSGGEQQMVAIGRALMSQPKILALDEPSLGLAPLVVSEIFRCIQTLRETTGLTILLVEQNASRALAIADYAYIMENGRVVMDGTSEQLRRNADVREFYLGLSSQPGRTSMKDVKHYKRRKRWLS</sequence>
<dbReference type="EMBL" id="CCAE010000069">
    <property type="protein sequence ID" value="CDN90197.1"/>
    <property type="molecule type" value="Genomic_DNA"/>
</dbReference>
<evidence type="ECO:0000256" key="3">
    <source>
        <dbReference type="ARBA" id="ARBA00022475"/>
    </source>
</evidence>
<dbReference type="InterPro" id="IPR003593">
    <property type="entry name" value="AAA+_ATPase"/>
</dbReference>
<keyword evidence="2" id="KW-0813">Transport</keyword>
<dbReference type="GO" id="GO:0005524">
    <property type="term" value="F:ATP binding"/>
    <property type="evidence" value="ECO:0007669"/>
    <property type="project" value="UniProtKB-KW"/>
</dbReference>
<keyword evidence="3" id="KW-0472">Membrane</keyword>
<evidence type="ECO:0000256" key="4">
    <source>
        <dbReference type="ARBA" id="ARBA00022741"/>
    </source>
</evidence>
<dbReference type="InterPro" id="IPR052156">
    <property type="entry name" value="BCAA_Transport_ATP-bd_LivF"/>
</dbReference>
<proteinExistence type="inferred from homology"/>
<dbReference type="InterPro" id="IPR027417">
    <property type="entry name" value="P-loop_NTPase"/>
</dbReference>
<keyword evidence="9" id="KW-1185">Reference proteome</keyword>
<name>A0A1L1PTE1_HYDIT</name>
<feature type="domain" description="ABC transporter" evidence="7">
    <location>
        <begin position="24"/>
        <end position="262"/>
    </location>
</feature>
<dbReference type="PROSITE" id="PS50893">
    <property type="entry name" value="ABC_TRANSPORTER_2"/>
    <property type="match status" value="1"/>
</dbReference>
<reference evidence="9" key="1">
    <citation type="submission" date="2014-02" db="EMBL/GenBank/DDBJ databases">
        <authorList>
            <person name="Gan H."/>
        </authorList>
    </citation>
    <scope>NUCLEOTIDE SEQUENCE [LARGE SCALE GENOMIC DNA]</scope>
    <source>
        <strain evidence="9">S1</strain>
    </source>
</reference>
<dbReference type="Pfam" id="PF00005">
    <property type="entry name" value="ABC_tran"/>
    <property type="match status" value="1"/>
</dbReference>
<dbReference type="InterPro" id="IPR003439">
    <property type="entry name" value="ABC_transporter-like_ATP-bd"/>
</dbReference>
<organism evidence="8 9">
    <name type="scientific">Hydrogenophaga intermedia</name>
    <dbReference type="NCBI Taxonomy" id="65786"/>
    <lineage>
        <taxon>Bacteria</taxon>
        <taxon>Pseudomonadati</taxon>
        <taxon>Pseudomonadota</taxon>
        <taxon>Betaproteobacteria</taxon>
        <taxon>Burkholderiales</taxon>
        <taxon>Comamonadaceae</taxon>
        <taxon>Hydrogenophaga</taxon>
    </lineage>
</organism>
<dbReference type="PROSITE" id="PS00211">
    <property type="entry name" value="ABC_TRANSPORTER_1"/>
    <property type="match status" value="1"/>
</dbReference>
<dbReference type="GO" id="GO:0016887">
    <property type="term" value="F:ATP hydrolysis activity"/>
    <property type="evidence" value="ECO:0007669"/>
    <property type="project" value="InterPro"/>
</dbReference>
<evidence type="ECO:0000256" key="6">
    <source>
        <dbReference type="ARBA" id="ARBA00022970"/>
    </source>
</evidence>